<dbReference type="SUPFAM" id="SSF53067">
    <property type="entry name" value="Actin-like ATPase domain"/>
    <property type="match status" value="2"/>
</dbReference>
<gene>
    <name evidence="1" type="ORF">M378DRAFT_134237</name>
</gene>
<protein>
    <submittedName>
        <fullName evidence="1">Uncharacterized protein</fullName>
    </submittedName>
</protein>
<dbReference type="Proteomes" id="UP000054549">
    <property type="component" value="Unassembled WGS sequence"/>
</dbReference>
<dbReference type="AlphaFoldDB" id="A0A0C2SMN6"/>
<organism evidence="1 2">
    <name type="scientific">Amanita muscaria (strain Koide BX008)</name>
    <dbReference type="NCBI Taxonomy" id="946122"/>
    <lineage>
        <taxon>Eukaryota</taxon>
        <taxon>Fungi</taxon>
        <taxon>Dikarya</taxon>
        <taxon>Basidiomycota</taxon>
        <taxon>Agaricomycotina</taxon>
        <taxon>Agaricomycetes</taxon>
        <taxon>Agaricomycetidae</taxon>
        <taxon>Agaricales</taxon>
        <taxon>Pluteineae</taxon>
        <taxon>Amanitaceae</taxon>
        <taxon>Amanita</taxon>
    </lineage>
</organism>
<reference evidence="1 2" key="1">
    <citation type="submission" date="2014-04" db="EMBL/GenBank/DDBJ databases">
        <title>Evolutionary Origins and Diversification of the Mycorrhizal Mutualists.</title>
        <authorList>
            <consortium name="DOE Joint Genome Institute"/>
            <consortium name="Mycorrhizal Genomics Consortium"/>
            <person name="Kohler A."/>
            <person name="Kuo A."/>
            <person name="Nagy L.G."/>
            <person name="Floudas D."/>
            <person name="Copeland A."/>
            <person name="Barry K.W."/>
            <person name="Cichocki N."/>
            <person name="Veneault-Fourrey C."/>
            <person name="LaButti K."/>
            <person name="Lindquist E.A."/>
            <person name="Lipzen A."/>
            <person name="Lundell T."/>
            <person name="Morin E."/>
            <person name="Murat C."/>
            <person name="Riley R."/>
            <person name="Ohm R."/>
            <person name="Sun H."/>
            <person name="Tunlid A."/>
            <person name="Henrissat B."/>
            <person name="Grigoriev I.V."/>
            <person name="Hibbett D.S."/>
            <person name="Martin F."/>
        </authorList>
    </citation>
    <scope>NUCLEOTIDE SEQUENCE [LARGE SCALE GENOMIC DNA]</scope>
    <source>
        <strain evidence="1 2">Koide BX008</strain>
    </source>
</reference>
<accession>A0A0C2SMN6</accession>
<dbReference type="PANTHER" id="PTHR14187:SF5">
    <property type="entry name" value="HEAT SHOCK 70 KDA PROTEIN 12A"/>
    <property type="match status" value="1"/>
</dbReference>
<sequence>MTIPQRKFYTGTEKSLVIGIDIGTTLSGVSYALREPGKVPRIQPVTRFSGQKEENSNSKVPSVVSYYQDGNIIDTAPDEGLSEMESARRAQWFKLRLWPPYLDADKRSQLEKLWSPPEPAEAVFQVFADFLQYLFKSAKEYIIESEIKLDPTFTWSTIERNIFFVLTHPNGWEGKQQSQIRDAAVAAGLVNSSAAANQITFVTEGEANLHFCLEKIPELHQESGGLLVVDCGGGTIGLNTYSQTENGGFKEIASPDCLVQGSIFVTSRARDYFKGKFKDSTFGTDDDVEAMARAFDKPDGVKCMFQGPNKPSFVNFGCLRYNDKKYGISGGKFKIEGAQVAKFFEPAVQDIITGIKKQCRNAKDGVSITHILLVGGFGRSQYLFTKLSDYFKTSGIVVRRPNDDQDPSSCHLKVTAGRRKEVADGAVSWYLDRCVSARVARYSYGVAVDLEFDPSNPEHACRESTKFTYVNGKSFIPGGFLTMLKRDAGVFETTESRRSLRILFTQHEYSRCSSIHTNLKCYRGQVDDPPKWIDLEPNSFHDLCTIQANMTRNIKRNMKWLRDSDSKLFYELNLDLVILFGSTELKVYIAWQENGTEKRYACSVDDGIRDS</sequence>
<dbReference type="InterPro" id="IPR043129">
    <property type="entry name" value="ATPase_NBD"/>
</dbReference>
<dbReference type="HOGENOM" id="CLU_009958_4_2_1"/>
<dbReference type="Gene3D" id="3.30.420.40">
    <property type="match status" value="2"/>
</dbReference>
<evidence type="ECO:0000313" key="1">
    <source>
        <dbReference type="EMBL" id="KIL55234.1"/>
    </source>
</evidence>
<keyword evidence="2" id="KW-1185">Reference proteome</keyword>
<dbReference type="CDD" id="cd10170">
    <property type="entry name" value="ASKHA_NBD_HSP70"/>
    <property type="match status" value="1"/>
</dbReference>
<evidence type="ECO:0000313" key="2">
    <source>
        <dbReference type="Proteomes" id="UP000054549"/>
    </source>
</evidence>
<dbReference type="OrthoDB" id="2963168at2759"/>
<dbReference type="EMBL" id="KN818545">
    <property type="protein sequence ID" value="KIL55234.1"/>
    <property type="molecule type" value="Genomic_DNA"/>
</dbReference>
<name>A0A0C2SMN6_AMAMK</name>
<dbReference type="STRING" id="946122.A0A0C2SMN6"/>
<dbReference type="InParanoid" id="A0A0C2SMN6"/>
<dbReference type="Gene3D" id="3.90.640.10">
    <property type="entry name" value="Actin, Chain A, domain 4"/>
    <property type="match status" value="1"/>
</dbReference>
<dbReference type="PANTHER" id="PTHR14187">
    <property type="entry name" value="ALPHA KINASE/ELONGATION FACTOR 2 KINASE"/>
    <property type="match status" value="1"/>
</dbReference>
<proteinExistence type="predicted"/>